<name>A0ABN7SHX0_OIKDI</name>
<dbReference type="PRINTS" id="PR00886">
    <property type="entry name" value="HIGHMOBLTY12"/>
</dbReference>
<gene>
    <name evidence="8" type="ORF">OKIOD_LOCUS6596</name>
</gene>
<feature type="region of interest" description="Disordered" evidence="6">
    <location>
        <begin position="162"/>
        <end position="198"/>
    </location>
</feature>
<feature type="domain" description="HMG box" evidence="7">
    <location>
        <begin position="96"/>
        <end position="165"/>
    </location>
</feature>
<evidence type="ECO:0000256" key="6">
    <source>
        <dbReference type="SAM" id="MobiDB-lite"/>
    </source>
</evidence>
<evidence type="ECO:0000256" key="2">
    <source>
        <dbReference type="ARBA" id="ARBA00008774"/>
    </source>
</evidence>
<protein>
    <submittedName>
        <fullName evidence="8">Oidioi.mRNA.OKI2018_I69.XSR.g15038.t1.cds</fullName>
    </submittedName>
</protein>
<dbReference type="InterPro" id="IPR036910">
    <property type="entry name" value="HMG_box_dom_sf"/>
</dbReference>
<comment type="similarity">
    <text evidence="2">Belongs to the HMGB family.</text>
</comment>
<comment type="subcellular location">
    <subcellularLocation>
        <location evidence="1">Nucleus</location>
    </subcellularLocation>
</comment>
<dbReference type="PROSITE" id="PS50118">
    <property type="entry name" value="HMG_BOX_2"/>
    <property type="match status" value="2"/>
</dbReference>
<dbReference type="Pfam" id="PF00505">
    <property type="entry name" value="HMG_box"/>
    <property type="match status" value="1"/>
</dbReference>
<evidence type="ECO:0000313" key="9">
    <source>
        <dbReference type="Proteomes" id="UP001158576"/>
    </source>
</evidence>
<keyword evidence="3 5" id="KW-0238">DNA-binding</keyword>
<feature type="region of interest" description="Disordered" evidence="6">
    <location>
        <begin position="70"/>
        <end position="102"/>
    </location>
</feature>
<dbReference type="Gene3D" id="1.10.30.10">
    <property type="entry name" value="High mobility group box domain"/>
    <property type="match status" value="2"/>
</dbReference>
<dbReference type="PANTHER" id="PTHR48112:SF32">
    <property type="entry name" value="HIGH MOBILITY GROUP PROTEIN B3"/>
    <property type="match status" value="1"/>
</dbReference>
<dbReference type="PANTHER" id="PTHR48112">
    <property type="entry name" value="HIGH MOBILITY GROUP PROTEIN DSP1"/>
    <property type="match status" value="1"/>
</dbReference>
<keyword evidence="9" id="KW-1185">Reference proteome</keyword>
<feature type="DNA-binding region" description="HMG box" evidence="5">
    <location>
        <begin position="8"/>
        <end position="78"/>
    </location>
</feature>
<accession>A0ABN7SHX0</accession>
<keyword evidence="4 5" id="KW-0539">Nucleus</keyword>
<evidence type="ECO:0000313" key="8">
    <source>
        <dbReference type="EMBL" id="CAG5097350.1"/>
    </source>
</evidence>
<dbReference type="InterPro" id="IPR050342">
    <property type="entry name" value="HMGB"/>
</dbReference>
<feature type="DNA-binding region" description="HMG box" evidence="5">
    <location>
        <begin position="96"/>
        <end position="165"/>
    </location>
</feature>
<dbReference type="SUPFAM" id="SSF47095">
    <property type="entry name" value="HMG-box"/>
    <property type="match status" value="2"/>
</dbReference>
<evidence type="ECO:0000256" key="1">
    <source>
        <dbReference type="ARBA" id="ARBA00004123"/>
    </source>
</evidence>
<organism evidence="8 9">
    <name type="scientific">Oikopleura dioica</name>
    <name type="common">Tunicate</name>
    <dbReference type="NCBI Taxonomy" id="34765"/>
    <lineage>
        <taxon>Eukaryota</taxon>
        <taxon>Metazoa</taxon>
        <taxon>Chordata</taxon>
        <taxon>Tunicata</taxon>
        <taxon>Appendicularia</taxon>
        <taxon>Copelata</taxon>
        <taxon>Oikopleuridae</taxon>
        <taxon>Oikopleura</taxon>
    </lineage>
</organism>
<evidence type="ECO:0000256" key="3">
    <source>
        <dbReference type="ARBA" id="ARBA00023125"/>
    </source>
</evidence>
<evidence type="ECO:0000256" key="5">
    <source>
        <dbReference type="PROSITE-ProRule" id="PRU00267"/>
    </source>
</evidence>
<feature type="domain" description="HMG box" evidence="7">
    <location>
        <begin position="8"/>
        <end position="78"/>
    </location>
</feature>
<dbReference type="Proteomes" id="UP001158576">
    <property type="component" value="Chromosome XSR"/>
</dbReference>
<dbReference type="Pfam" id="PF09011">
    <property type="entry name" value="HMG_box_2"/>
    <property type="match status" value="1"/>
</dbReference>
<feature type="compositionally biased region" description="Acidic residues" evidence="6">
    <location>
        <begin position="184"/>
        <end position="198"/>
    </location>
</feature>
<evidence type="ECO:0000259" key="7">
    <source>
        <dbReference type="PROSITE" id="PS50118"/>
    </source>
</evidence>
<dbReference type="SMART" id="SM00398">
    <property type="entry name" value="HMG"/>
    <property type="match status" value="2"/>
</dbReference>
<reference evidence="8 9" key="1">
    <citation type="submission" date="2021-04" db="EMBL/GenBank/DDBJ databases">
        <authorList>
            <person name="Bliznina A."/>
        </authorList>
    </citation>
    <scope>NUCLEOTIDE SEQUENCE [LARGE SCALE GENOMIC DNA]</scope>
</reference>
<dbReference type="EMBL" id="OU015569">
    <property type="protein sequence ID" value="CAG5097350.1"/>
    <property type="molecule type" value="Genomic_DNA"/>
</dbReference>
<dbReference type="InterPro" id="IPR009071">
    <property type="entry name" value="HMG_box_dom"/>
</dbReference>
<proteinExistence type="inferred from homology"/>
<evidence type="ECO:0000256" key="4">
    <source>
        <dbReference type="ARBA" id="ARBA00023242"/>
    </source>
</evidence>
<sequence>MPKDRNKPRGRTTAYGFFVIDEKEKHAKENPGVKINFGEFSKLCGQKWQTMGEEDRVDYEKKAADDKVRYDNEMANYEPPAGAKKTKKRKKDPNAPKRPATAFFLFSTENREKAKAQLEEGAKVGDVAKKLGEMWKAASAEEKERFAKQAKESKALYDKAMEEYKASAPKESPPKRKKKKVSSEEDEPSDISDEDHDY</sequence>